<dbReference type="RefSeq" id="WP_065499159.1">
    <property type="nucleotide sequence ID" value="NZ_MPNT01000027.1"/>
</dbReference>
<organism evidence="1 2">
    <name type="scientific">Mycobacterium paraffinicum</name>
    <dbReference type="NCBI Taxonomy" id="53378"/>
    <lineage>
        <taxon>Bacteria</taxon>
        <taxon>Bacillati</taxon>
        <taxon>Actinomycetota</taxon>
        <taxon>Actinomycetes</taxon>
        <taxon>Mycobacteriales</taxon>
        <taxon>Mycobacteriaceae</taxon>
        <taxon>Mycobacterium</taxon>
    </lineage>
</organism>
<dbReference type="STRING" id="53378.BRW65_22790"/>
<protein>
    <submittedName>
        <fullName evidence="1">Uncharacterized protein</fullName>
    </submittedName>
</protein>
<dbReference type="EMBL" id="MPNT01000027">
    <property type="protein sequence ID" value="OJZ69441.1"/>
    <property type="molecule type" value="Genomic_DNA"/>
</dbReference>
<reference evidence="1 2" key="1">
    <citation type="submission" date="2016-11" db="EMBL/GenBank/DDBJ databases">
        <title>Genome sequences of unsequenced Mycobacteria.</title>
        <authorList>
            <person name="Greninger A.L."/>
            <person name="Fang F."/>
            <person name="Jerome K.R."/>
        </authorList>
    </citation>
    <scope>NUCLEOTIDE SEQUENCE [LARGE SCALE GENOMIC DNA]</scope>
    <source>
        <strain evidence="1 2">M11</strain>
    </source>
</reference>
<gene>
    <name evidence="1" type="ORF">BRW65_22790</name>
</gene>
<proteinExistence type="predicted"/>
<evidence type="ECO:0000313" key="1">
    <source>
        <dbReference type="EMBL" id="OJZ69441.1"/>
    </source>
</evidence>
<keyword evidence="2" id="KW-1185">Reference proteome</keyword>
<evidence type="ECO:0000313" key="2">
    <source>
        <dbReference type="Proteomes" id="UP000186438"/>
    </source>
</evidence>
<dbReference type="Proteomes" id="UP000186438">
    <property type="component" value="Unassembled WGS sequence"/>
</dbReference>
<accession>A0A1Q4HP13</accession>
<comment type="caution">
    <text evidence="1">The sequence shown here is derived from an EMBL/GenBank/DDBJ whole genome shotgun (WGS) entry which is preliminary data.</text>
</comment>
<dbReference type="AlphaFoldDB" id="A0A1Q4HP13"/>
<name>A0A1Q4HP13_9MYCO</name>
<sequence length="71" mass="7505">MERRTPKKVVVLKAAVKRSAMRAVKTSAKLEERVVPPGHQRSAAAKAKAAVAPTATGVALSLLREAFGPSR</sequence>